<dbReference type="Proteomes" id="UP000030635">
    <property type="component" value="Chromosome"/>
</dbReference>
<reference evidence="2 3" key="1">
    <citation type="journal article" date="2015" name="Infect. Genet. Evol.">
        <title>Genomic sequences of six botulinum neurotoxin-producing strains representing three clostridial species illustrate the mobility and diversity of botulinum neurotoxin genes.</title>
        <authorList>
            <person name="Smith T.J."/>
            <person name="Hill K.K."/>
            <person name="Xie G."/>
            <person name="Foley B.T."/>
            <person name="Williamson C.H."/>
            <person name="Foster J.T."/>
            <person name="Johnson S.L."/>
            <person name="Chertkov O."/>
            <person name="Teshima H."/>
            <person name="Gibbons H.S."/>
            <person name="Johnsky L.A."/>
            <person name="Karavis M.A."/>
            <person name="Smith L.A."/>
        </authorList>
    </citation>
    <scope>NUCLEOTIDE SEQUENCE [LARGE SCALE GENOMIC DNA]</scope>
    <source>
        <strain evidence="2">Sullivan</strain>
    </source>
</reference>
<dbReference type="Pfam" id="PF00480">
    <property type="entry name" value="ROK"/>
    <property type="match status" value="1"/>
</dbReference>
<keyword evidence="3" id="KW-1185">Reference proteome</keyword>
<dbReference type="RefSeq" id="WP_039311561.1">
    <property type="nucleotide sequence ID" value="NZ_CP006905.1"/>
</dbReference>
<evidence type="ECO:0000313" key="3">
    <source>
        <dbReference type="Proteomes" id="UP000030635"/>
    </source>
</evidence>
<accession>A0A0A7FYT8</accession>
<evidence type="ECO:0000256" key="1">
    <source>
        <dbReference type="ARBA" id="ARBA00006479"/>
    </source>
</evidence>
<sequence length="295" mass="32275">MYACLDIGGTSIKTGVLDKKGSLIKKGNIEVKHNFDELMDSIINFIDEAKNEYDIKGVAISSPGAVDTVTGIVGGASAIPCIHGPNFKEIINERVNLPVSIENDANCAALAEVFSGSAKDVQDIMFLVCGTGIGGAIVKNGSIHHGKHLHGGEFGYMLMEEVDGTYKNFSEVASTMSFVRKARKHYNDESIDGVEVFKRANEGDKFCIDIIDTFYKTLAKGIFNLQYVYDPELILLGGAISEREDFIERLNNAMDEILRKVEIAKVKPILDTCTHKKDANLIGALAHHLSEYNII</sequence>
<dbReference type="InterPro" id="IPR043129">
    <property type="entry name" value="ATPase_NBD"/>
</dbReference>
<dbReference type="STRING" id="1561.NPD11_2354"/>
<dbReference type="EMBL" id="CP006905">
    <property type="protein sequence ID" value="AIY84757.1"/>
    <property type="molecule type" value="Genomic_DNA"/>
</dbReference>
<dbReference type="Gene3D" id="3.30.420.40">
    <property type="match status" value="2"/>
</dbReference>
<name>A0A0A7FYT8_9CLOT</name>
<dbReference type="AlphaFoldDB" id="A0A0A7FYT8"/>
<protein>
    <submittedName>
        <fullName evidence="2">ROK family protein</fullName>
    </submittedName>
</protein>
<dbReference type="KEGG" id="cbv:U729_636"/>
<dbReference type="SUPFAM" id="SSF53067">
    <property type="entry name" value="Actin-like ATPase domain"/>
    <property type="match status" value="1"/>
</dbReference>
<dbReference type="PANTHER" id="PTHR18964:SF170">
    <property type="entry name" value="SUGAR KINASE"/>
    <property type="match status" value="1"/>
</dbReference>
<dbReference type="HOGENOM" id="CLU_036604_0_2_9"/>
<dbReference type="CDD" id="cd24152">
    <property type="entry name" value="ASKHA_NBD_ROK-like"/>
    <property type="match status" value="1"/>
</dbReference>
<gene>
    <name evidence="2" type="ORF">U729_636</name>
</gene>
<dbReference type="eggNOG" id="COG1940">
    <property type="taxonomic scope" value="Bacteria"/>
</dbReference>
<organism evidence="2 3">
    <name type="scientific">Clostridium baratii str. Sullivan</name>
    <dbReference type="NCBI Taxonomy" id="1415775"/>
    <lineage>
        <taxon>Bacteria</taxon>
        <taxon>Bacillati</taxon>
        <taxon>Bacillota</taxon>
        <taxon>Clostridia</taxon>
        <taxon>Eubacteriales</taxon>
        <taxon>Clostridiaceae</taxon>
        <taxon>Clostridium</taxon>
    </lineage>
</organism>
<dbReference type="OrthoDB" id="9795247at2"/>
<evidence type="ECO:0000313" key="2">
    <source>
        <dbReference type="EMBL" id="AIY84757.1"/>
    </source>
</evidence>
<comment type="similarity">
    <text evidence="1">Belongs to the ROK (NagC/XylR) family.</text>
</comment>
<proteinExistence type="inferred from homology"/>
<dbReference type="PANTHER" id="PTHR18964">
    <property type="entry name" value="ROK (REPRESSOR, ORF, KINASE) FAMILY"/>
    <property type="match status" value="1"/>
</dbReference>
<dbReference type="InterPro" id="IPR000600">
    <property type="entry name" value="ROK"/>
</dbReference>